<evidence type="ECO:0000313" key="2">
    <source>
        <dbReference type="Proteomes" id="UP001458880"/>
    </source>
</evidence>
<dbReference type="Proteomes" id="UP001458880">
    <property type="component" value="Unassembled WGS sequence"/>
</dbReference>
<dbReference type="EMBL" id="JASPKY010000141">
    <property type="protein sequence ID" value="KAK9730850.1"/>
    <property type="molecule type" value="Genomic_DNA"/>
</dbReference>
<name>A0AAW1LBL4_POPJA</name>
<comment type="caution">
    <text evidence="1">The sequence shown here is derived from an EMBL/GenBank/DDBJ whole genome shotgun (WGS) entry which is preliminary data.</text>
</comment>
<protein>
    <submittedName>
        <fullName evidence="1">Uncharacterized protein</fullName>
    </submittedName>
</protein>
<dbReference type="AlphaFoldDB" id="A0AAW1LBL4"/>
<proteinExistence type="predicted"/>
<evidence type="ECO:0000313" key="1">
    <source>
        <dbReference type="EMBL" id="KAK9730850.1"/>
    </source>
</evidence>
<reference evidence="1 2" key="1">
    <citation type="journal article" date="2024" name="BMC Genomics">
        <title>De novo assembly and annotation of Popillia japonica's genome with initial clues to its potential as an invasive pest.</title>
        <authorList>
            <person name="Cucini C."/>
            <person name="Boschi S."/>
            <person name="Funari R."/>
            <person name="Cardaioli E."/>
            <person name="Iannotti N."/>
            <person name="Marturano G."/>
            <person name="Paoli F."/>
            <person name="Bruttini M."/>
            <person name="Carapelli A."/>
            <person name="Frati F."/>
            <person name="Nardi F."/>
        </authorList>
    </citation>
    <scope>NUCLEOTIDE SEQUENCE [LARGE SCALE GENOMIC DNA]</scope>
    <source>
        <strain evidence="1">DMR45628</strain>
    </source>
</reference>
<accession>A0AAW1LBL4</accession>
<sequence>MLVESPGRFPVVQLAQGFLESSFNYPGANGSGINAYIVRKHSFTPGVAAMSLAYMEKSRGDRAAPWGTLAVVGLCEELSLSTLIRNVRWQMNDHISRRRPREMPALRNGNKPLISHSDLLKIIVQP</sequence>
<keyword evidence="2" id="KW-1185">Reference proteome</keyword>
<organism evidence="1 2">
    <name type="scientific">Popillia japonica</name>
    <name type="common">Japanese beetle</name>
    <dbReference type="NCBI Taxonomy" id="7064"/>
    <lineage>
        <taxon>Eukaryota</taxon>
        <taxon>Metazoa</taxon>
        <taxon>Ecdysozoa</taxon>
        <taxon>Arthropoda</taxon>
        <taxon>Hexapoda</taxon>
        <taxon>Insecta</taxon>
        <taxon>Pterygota</taxon>
        <taxon>Neoptera</taxon>
        <taxon>Endopterygota</taxon>
        <taxon>Coleoptera</taxon>
        <taxon>Polyphaga</taxon>
        <taxon>Scarabaeiformia</taxon>
        <taxon>Scarabaeidae</taxon>
        <taxon>Rutelinae</taxon>
        <taxon>Popillia</taxon>
    </lineage>
</organism>
<gene>
    <name evidence="1" type="ORF">QE152_g14177</name>
</gene>